<dbReference type="GO" id="GO:0016491">
    <property type="term" value="F:oxidoreductase activity"/>
    <property type="evidence" value="ECO:0007669"/>
    <property type="project" value="UniProtKB-KW"/>
</dbReference>
<organism evidence="8 9">
    <name type="scientific">Saitozyma podzolica</name>
    <dbReference type="NCBI Taxonomy" id="1890683"/>
    <lineage>
        <taxon>Eukaryota</taxon>
        <taxon>Fungi</taxon>
        <taxon>Dikarya</taxon>
        <taxon>Basidiomycota</taxon>
        <taxon>Agaricomycotina</taxon>
        <taxon>Tremellomycetes</taxon>
        <taxon>Tremellales</taxon>
        <taxon>Trimorphomycetaceae</taxon>
        <taxon>Saitozyma</taxon>
    </lineage>
</organism>
<dbReference type="PANTHER" id="PTHR43035:SF1">
    <property type="entry name" value="FATTY ACID REPRESSION MUTANT PROTEIN 2-RELATED"/>
    <property type="match status" value="1"/>
</dbReference>
<dbReference type="Pfam" id="PF00881">
    <property type="entry name" value="Nitroreductase"/>
    <property type="match status" value="1"/>
</dbReference>
<gene>
    <name evidence="8" type="ORF">EHS25_000945</name>
</gene>
<evidence type="ECO:0000256" key="2">
    <source>
        <dbReference type="ARBA" id="ARBA00004496"/>
    </source>
</evidence>
<dbReference type="GO" id="GO:0005737">
    <property type="term" value="C:cytoplasm"/>
    <property type="evidence" value="ECO:0007669"/>
    <property type="project" value="UniProtKB-SubCell"/>
</dbReference>
<evidence type="ECO:0000256" key="3">
    <source>
        <dbReference type="ARBA" id="ARBA00007118"/>
    </source>
</evidence>
<dbReference type="AlphaFoldDB" id="A0A427YXP8"/>
<dbReference type="FunFam" id="3.40.109.10:FF:000001">
    <property type="entry name" value="Nitroreductase family"/>
    <property type="match status" value="1"/>
</dbReference>
<keyword evidence="6" id="KW-0539">Nucleus</keyword>
<name>A0A427YXP8_9TREE</name>
<dbReference type="STRING" id="1890683.A0A427YXP8"/>
<keyword evidence="5" id="KW-0560">Oxidoreductase</keyword>
<dbReference type="InterPro" id="IPR000415">
    <property type="entry name" value="Nitroreductase-like"/>
</dbReference>
<evidence type="ECO:0000313" key="9">
    <source>
        <dbReference type="Proteomes" id="UP000279259"/>
    </source>
</evidence>
<evidence type="ECO:0000256" key="1">
    <source>
        <dbReference type="ARBA" id="ARBA00004123"/>
    </source>
</evidence>
<dbReference type="Gene3D" id="3.40.109.10">
    <property type="entry name" value="NADH Oxidase"/>
    <property type="match status" value="1"/>
</dbReference>
<dbReference type="PANTHER" id="PTHR43035">
    <property type="entry name" value="FATTY ACID REPRESSION MUTANT PROTEIN 2-RELATED"/>
    <property type="match status" value="1"/>
</dbReference>
<evidence type="ECO:0000259" key="7">
    <source>
        <dbReference type="Pfam" id="PF00881"/>
    </source>
</evidence>
<dbReference type="EMBL" id="RSCD01000001">
    <property type="protein sequence ID" value="RSH95852.1"/>
    <property type="molecule type" value="Genomic_DNA"/>
</dbReference>
<dbReference type="OrthoDB" id="2138173at2759"/>
<proteinExistence type="inferred from homology"/>
<dbReference type="CDD" id="cd02140">
    <property type="entry name" value="Frm2-like"/>
    <property type="match status" value="1"/>
</dbReference>
<protein>
    <recommendedName>
        <fullName evidence="7">Nitroreductase domain-containing protein</fullName>
    </recommendedName>
</protein>
<accession>A0A427YXP8</accession>
<feature type="domain" description="Nitroreductase" evidence="7">
    <location>
        <begin position="62"/>
        <end position="229"/>
    </location>
</feature>
<comment type="caution">
    <text evidence="8">The sequence shown here is derived from an EMBL/GenBank/DDBJ whole genome shotgun (WGS) entry which is preliminary data.</text>
</comment>
<sequence>MQGTSRLAVSRLTGTVPRSIISSPASIVRAKPLEPSSSPIYPSRQFHNADKMAADGFLKLMTERRSFYPLNKEIPVTPERVMEIVKTAIHQTPSSFNSQSNRVLVLFGTDHEKLWDITAEDLRAVVPADHWEPTGKKMAMFKAAAGTVLFFDDQTVVESMQQRFGLYADRFPIWASQSNGMLQFALWTSLVAEGLGANLQHYNPLIDEKVVAEWKVPAIWKLNAQLVFGGRTAPADPKTFEPIENIVKVSGI</sequence>
<keyword evidence="9" id="KW-1185">Reference proteome</keyword>
<dbReference type="InterPro" id="IPR033877">
    <property type="entry name" value="Frm2/Hbn1"/>
</dbReference>
<dbReference type="SUPFAM" id="SSF55469">
    <property type="entry name" value="FMN-dependent nitroreductase-like"/>
    <property type="match status" value="1"/>
</dbReference>
<evidence type="ECO:0000256" key="6">
    <source>
        <dbReference type="ARBA" id="ARBA00023242"/>
    </source>
</evidence>
<keyword evidence="4" id="KW-0963">Cytoplasm</keyword>
<dbReference type="InterPro" id="IPR029479">
    <property type="entry name" value="Nitroreductase"/>
</dbReference>
<reference evidence="8 9" key="1">
    <citation type="submission" date="2018-11" db="EMBL/GenBank/DDBJ databases">
        <title>Genome sequence of Saitozyma podzolica DSM 27192.</title>
        <authorList>
            <person name="Aliyu H."/>
            <person name="Gorte O."/>
            <person name="Ochsenreither K."/>
        </authorList>
    </citation>
    <scope>NUCLEOTIDE SEQUENCE [LARGE SCALE GENOMIC DNA]</scope>
    <source>
        <strain evidence="8 9">DSM 27192</strain>
    </source>
</reference>
<evidence type="ECO:0000256" key="4">
    <source>
        <dbReference type="ARBA" id="ARBA00022490"/>
    </source>
</evidence>
<comment type="subcellular location">
    <subcellularLocation>
        <location evidence="2">Cytoplasm</location>
    </subcellularLocation>
    <subcellularLocation>
        <location evidence="1">Nucleus</location>
    </subcellularLocation>
</comment>
<dbReference type="GO" id="GO:0034599">
    <property type="term" value="P:cellular response to oxidative stress"/>
    <property type="evidence" value="ECO:0007669"/>
    <property type="project" value="InterPro"/>
</dbReference>
<comment type="similarity">
    <text evidence="3">Belongs to the nitroreductase family.</text>
</comment>
<dbReference type="GO" id="GO:0005634">
    <property type="term" value="C:nucleus"/>
    <property type="evidence" value="ECO:0007669"/>
    <property type="project" value="UniProtKB-SubCell"/>
</dbReference>
<evidence type="ECO:0000256" key="5">
    <source>
        <dbReference type="ARBA" id="ARBA00023002"/>
    </source>
</evidence>
<dbReference type="Proteomes" id="UP000279259">
    <property type="component" value="Unassembled WGS sequence"/>
</dbReference>
<evidence type="ECO:0000313" key="8">
    <source>
        <dbReference type="EMBL" id="RSH95852.1"/>
    </source>
</evidence>